<dbReference type="PANTHER" id="PTHR11226:SF0">
    <property type="entry name" value="UDP-GLUCOSE:GLYCOPROTEIN GLUCOSYLTRANSFERASE"/>
    <property type="match status" value="1"/>
</dbReference>
<evidence type="ECO:0000313" key="4">
    <source>
        <dbReference type="EMBL" id="GAU41349.1"/>
    </source>
</evidence>
<dbReference type="CDD" id="cd06432">
    <property type="entry name" value="GT8_HUGT1_C_like"/>
    <property type="match status" value="1"/>
</dbReference>
<dbReference type="GO" id="GO:0005783">
    <property type="term" value="C:endoplasmic reticulum"/>
    <property type="evidence" value="ECO:0007669"/>
    <property type="project" value="TreeGrafter"/>
</dbReference>
<dbReference type="OrthoDB" id="27683at2759"/>
<dbReference type="GO" id="GO:0051082">
    <property type="term" value="F:unfolded protein binding"/>
    <property type="evidence" value="ECO:0007669"/>
    <property type="project" value="TreeGrafter"/>
</dbReference>
<dbReference type="InterPro" id="IPR009448">
    <property type="entry name" value="UDP-g_GGtrans"/>
</dbReference>
<feature type="region of interest" description="Disordered" evidence="2">
    <location>
        <begin position="431"/>
        <end position="463"/>
    </location>
</feature>
<dbReference type="GO" id="GO:0036503">
    <property type="term" value="P:ERAD pathway"/>
    <property type="evidence" value="ECO:0007669"/>
    <property type="project" value="TreeGrafter"/>
</dbReference>
<feature type="domain" description="Glucosyltransferase 24 catalytic" evidence="3">
    <location>
        <begin position="158"/>
        <end position="424"/>
    </location>
</feature>
<keyword evidence="5" id="KW-1185">Reference proteome</keyword>
<protein>
    <recommendedName>
        <fullName evidence="3">Glucosyltransferase 24 catalytic domain-containing protein</fullName>
    </recommendedName>
</protein>
<dbReference type="Pfam" id="PF18404">
    <property type="entry name" value="Glyco_transf_24"/>
    <property type="match status" value="1"/>
</dbReference>
<evidence type="ECO:0000313" key="5">
    <source>
        <dbReference type="Proteomes" id="UP000242715"/>
    </source>
</evidence>
<feature type="non-terminal residue" evidence="4">
    <location>
        <position position="1"/>
    </location>
</feature>
<reference evidence="5" key="1">
    <citation type="journal article" date="2017" name="Front. Plant Sci.">
        <title>Climate Clever Clovers: New Paradigm to Reduce the Environmental Footprint of Ruminants by Breeding Low Methanogenic Forages Utilizing Haplotype Variation.</title>
        <authorList>
            <person name="Kaur P."/>
            <person name="Appels R."/>
            <person name="Bayer P.E."/>
            <person name="Keeble-Gagnere G."/>
            <person name="Wang J."/>
            <person name="Hirakawa H."/>
            <person name="Shirasawa K."/>
            <person name="Vercoe P."/>
            <person name="Stefanova K."/>
            <person name="Durmic Z."/>
            <person name="Nichols P."/>
            <person name="Revell C."/>
            <person name="Isobe S.N."/>
            <person name="Edwards D."/>
            <person name="Erskine W."/>
        </authorList>
    </citation>
    <scope>NUCLEOTIDE SEQUENCE [LARGE SCALE GENOMIC DNA]</scope>
    <source>
        <strain evidence="5">cv. Daliak</strain>
    </source>
</reference>
<dbReference type="Pfam" id="PF06427">
    <property type="entry name" value="UDP-g_GGTase"/>
    <property type="match status" value="1"/>
</dbReference>
<name>A0A2Z6PAR0_TRISU</name>
<organism evidence="4 5">
    <name type="scientific">Trifolium subterraneum</name>
    <name type="common">Subterranean clover</name>
    <dbReference type="NCBI Taxonomy" id="3900"/>
    <lineage>
        <taxon>Eukaryota</taxon>
        <taxon>Viridiplantae</taxon>
        <taxon>Streptophyta</taxon>
        <taxon>Embryophyta</taxon>
        <taxon>Tracheophyta</taxon>
        <taxon>Spermatophyta</taxon>
        <taxon>Magnoliopsida</taxon>
        <taxon>eudicotyledons</taxon>
        <taxon>Gunneridae</taxon>
        <taxon>Pentapetalae</taxon>
        <taxon>rosids</taxon>
        <taxon>fabids</taxon>
        <taxon>Fabales</taxon>
        <taxon>Fabaceae</taxon>
        <taxon>Papilionoideae</taxon>
        <taxon>50 kb inversion clade</taxon>
        <taxon>NPAAA clade</taxon>
        <taxon>Hologalegina</taxon>
        <taxon>IRL clade</taxon>
        <taxon>Trifolieae</taxon>
        <taxon>Trifolium</taxon>
    </lineage>
</organism>
<gene>
    <name evidence="4" type="ORF">TSUD_390350</name>
</gene>
<dbReference type="Gene3D" id="3.90.550.10">
    <property type="entry name" value="Spore Coat Polysaccharide Biosynthesis Protein SpsA, Chain A"/>
    <property type="match status" value="1"/>
</dbReference>
<proteinExistence type="predicted"/>
<evidence type="ECO:0000256" key="2">
    <source>
        <dbReference type="SAM" id="MobiDB-lite"/>
    </source>
</evidence>
<dbReference type="InterPro" id="IPR029044">
    <property type="entry name" value="Nucleotide-diphossugar_trans"/>
</dbReference>
<dbReference type="GO" id="GO:0003980">
    <property type="term" value="F:UDP-glucose:glycoprotein glucosyltransferase activity"/>
    <property type="evidence" value="ECO:0007669"/>
    <property type="project" value="InterPro"/>
</dbReference>
<dbReference type="GO" id="GO:0018279">
    <property type="term" value="P:protein N-linked glycosylation via asparagine"/>
    <property type="evidence" value="ECO:0007669"/>
    <property type="project" value="TreeGrafter"/>
</dbReference>
<accession>A0A2Z6PAR0</accession>
<dbReference type="EMBL" id="DF973860">
    <property type="protein sequence ID" value="GAU41349.1"/>
    <property type="molecule type" value="Genomic_DNA"/>
</dbReference>
<dbReference type="PANTHER" id="PTHR11226">
    <property type="entry name" value="UDP-GLUCOSE GLYCOPROTEIN:GLUCOSYLTRANSFERASE"/>
    <property type="match status" value="1"/>
</dbReference>
<sequence length="463" mass="53464">HCSEKDHDPPRGLQLILGTKTSPHLVDTLVMANLGYWQMKVSPGVWFLQLAPGRSSELYIFKEDDDGSKNKQSSKLITINSLRGKVEHMEVVKRKGKEHEKLLIPDDDDNLQDKKKGSGWNSNLLKWASGFISSSEQSKNAESNSPENGRGGRHGKTINIFSIASGHLYERFLKIMILSVLKNTNRPVKFWFIKNYLSPSFKDLIPHMSEEYGFEYELITYKWPTWLHKQKEKQRIIWAYKILFLDVIFPLSLEKVIFVDADQIVRTDMGELYDMNLKGRPLAYTPFCDNNREMDGYRFWRQGFWKDHLRGRPYHISALYVVDLKKFRETAAGDNLRVFYETLSKDPNSLANLDQDLPNYAQHTVPIFSLPQEWLWCESWCGNATKSKAKTIDLCNNPMTKEPKLQGARRIVAEWPDLDLEARKFTARILGDDLEPIPSPDQSKDSTNDGSLKEEDLESKAEL</sequence>
<comment type="cofactor">
    <cofactor evidence="1">
        <name>Ca(2+)</name>
        <dbReference type="ChEBI" id="CHEBI:29108"/>
    </cofactor>
</comment>
<dbReference type="InterPro" id="IPR040497">
    <property type="entry name" value="Glyco_transf_24"/>
</dbReference>
<dbReference type="AlphaFoldDB" id="A0A2Z6PAR0"/>
<evidence type="ECO:0000256" key="1">
    <source>
        <dbReference type="ARBA" id="ARBA00001913"/>
    </source>
</evidence>
<evidence type="ECO:0000259" key="3">
    <source>
        <dbReference type="Pfam" id="PF18404"/>
    </source>
</evidence>
<dbReference type="FunFam" id="3.90.550.10:FF:000054">
    <property type="entry name" value="UDP-glucose:glycoprotein glucosyltransferase 1"/>
    <property type="match status" value="1"/>
</dbReference>
<feature type="compositionally biased region" description="Basic and acidic residues" evidence="2">
    <location>
        <begin position="442"/>
        <end position="463"/>
    </location>
</feature>
<dbReference type="SUPFAM" id="SSF53448">
    <property type="entry name" value="Nucleotide-diphospho-sugar transferases"/>
    <property type="match status" value="1"/>
</dbReference>
<dbReference type="Proteomes" id="UP000242715">
    <property type="component" value="Unassembled WGS sequence"/>
</dbReference>